<dbReference type="PRINTS" id="PR00480">
    <property type="entry name" value="ASTACIN"/>
</dbReference>
<keyword evidence="1 2" id="KW-0378">Hydrolase</keyword>
<protein>
    <recommendedName>
        <fullName evidence="2">Metalloendopeptidase</fullName>
        <ecNumber evidence="2">3.4.24.-</ecNumber>
    </recommendedName>
</protein>
<dbReference type="Gene3D" id="3.40.390.10">
    <property type="entry name" value="Collagenase (Catalytic Domain)"/>
    <property type="match status" value="1"/>
</dbReference>
<evidence type="ECO:0000313" key="4">
    <source>
        <dbReference type="EMBL" id="KAF7992607.1"/>
    </source>
</evidence>
<feature type="active site" evidence="1">
    <location>
        <position position="173"/>
    </location>
</feature>
<feature type="binding site" evidence="1">
    <location>
        <position position="172"/>
    </location>
    <ligand>
        <name>Zn(2+)</name>
        <dbReference type="ChEBI" id="CHEBI:29105"/>
        <note>catalytic</note>
    </ligand>
</feature>
<dbReference type="PANTHER" id="PTHR10127">
    <property type="entry name" value="DISCOIDIN, CUB, EGF, LAMININ , AND ZINC METALLOPROTEASE DOMAIN CONTAINING"/>
    <property type="match status" value="1"/>
</dbReference>
<keyword evidence="1 2" id="KW-0645">Protease</keyword>
<dbReference type="EMBL" id="JACMRX010000003">
    <property type="protein sequence ID" value="KAF7992607.1"/>
    <property type="molecule type" value="Genomic_DNA"/>
</dbReference>
<dbReference type="CDD" id="cd04280">
    <property type="entry name" value="ZnMc_astacin_like"/>
    <property type="match status" value="1"/>
</dbReference>
<dbReference type="Pfam" id="PF01400">
    <property type="entry name" value="Astacin"/>
    <property type="match status" value="1"/>
</dbReference>
<evidence type="ECO:0000256" key="1">
    <source>
        <dbReference type="PROSITE-ProRule" id="PRU01211"/>
    </source>
</evidence>
<keyword evidence="1 2" id="KW-0479">Metal-binding</keyword>
<reference evidence="4 5" key="1">
    <citation type="submission" date="2020-08" db="EMBL/GenBank/DDBJ databases">
        <title>Aphidius gifuensis genome sequencing and assembly.</title>
        <authorList>
            <person name="Du Z."/>
        </authorList>
    </citation>
    <scope>NUCLEOTIDE SEQUENCE [LARGE SCALE GENOMIC DNA]</scope>
    <source>
        <strain evidence="4">YNYX2018</strain>
        <tissue evidence="4">Adults</tissue>
    </source>
</reference>
<evidence type="ECO:0000313" key="5">
    <source>
        <dbReference type="Proteomes" id="UP000639338"/>
    </source>
</evidence>
<gene>
    <name evidence="4" type="ORF">HCN44_004951</name>
</gene>
<dbReference type="OrthoDB" id="291007at2759"/>
<dbReference type="SMART" id="SM00235">
    <property type="entry name" value="ZnMc"/>
    <property type="match status" value="1"/>
</dbReference>
<comment type="caution">
    <text evidence="1">Lacks conserved residue(s) required for the propagation of feature annotation.</text>
</comment>
<dbReference type="GO" id="GO:0006508">
    <property type="term" value="P:proteolysis"/>
    <property type="evidence" value="ECO:0007669"/>
    <property type="project" value="UniProtKB-KW"/>
</dbReference>
<keyword evidence="5" id="KW-1185">Reference proteome</keyword>
<dbReference type="GO" id="GO:0004222">
    <property type="term" value="F:metalloendopeptidase activity"/>
    <property type="evidence" value="ECO:0007669"/>
    <property type="project" value="UniProtKB-UniRule"/>
</dbReference>
<proteinExistence type="predicted"/>
<feature type="binding site" evidence="1">
    <location>
        <position position="176"/>
    </location>
    <ligand>
        <name>Zn(2+)</name>
        <dbReference type="ChEBI" id="CHEBI:29105"/>
        <note>catalytic</note>
    </ligand>
</feature>
<dbReference type="EC" id="3.4.24.-" evidence="2"/>
<accession>A0A834XU87</accession>
<dbReference type="Proteomes" id="UP000639338">
    <property type="component" value="Unassembled WGS sequence"/>
</dbReference>
<keyword evidence="1 2" id="KW-0482">Metalloprotease</keyword>
<name>A0A834XU87_APHGI</name>
<comment type="caution">
    <text evidence="4">The sequence shown here is derived from an EMBL/GenBank/DDBJ whole genome shotgun (WGS) entry which is preliminary data.</text>
</comment>
<dbReference type="PROSITE" id="PS51864">
    <property type="entry name" value="ASTACIN"/>
    <property type="match status" value="1"/>
</dbReference>
<dbReference type="GO" id="GO:0008270">
    <property type="term" value="F:zinc ion binding"/>
    <property type="evidence" value="ECO:0007669"/>
    <property type="project" value="UniProtKB-UniRule"/>
</dbReference>
<feature type="binding site" evidence="1">
    <location>
        <position position="182"/>
    </location>
    <ligand>
        <name>Zn(2+)</name>
        <dbReference type="ChEBI" id="CHEBI:29105"/>
        <note>catalytic</note>
    </ligand>
</feature>
<dbReference type="InterPro" id="IPR034035">
    <property type="entry name" value="Astacin-like_dom"/>
</dbReference>
<dbReference type="FunFam" id="3.40.390.10:FF:000042">
    <property type="entry name" value="Metalloendopeptidase"/>
    <property type="match status" value="1"/>
</dbReference>
<dbReference type="AlphaFoldDB" id="A0A834XU87"/>
<dbReference type="PANTHER" id="PTHR10127:SF859">
    <property type="entry name" value="METALLOENDOPEPTIDASE"/>
    <property type="match status" value="1"/>
</dbReference>
<organism evidence="4 5">
    <name type="scientific">Aphidius gifuensis</name>
    <name type="common">Parasitoid wasp</name>
    <dbReference type="NCBI Taxonomy" id="684658"/>
    <lineage>
        <taxon>Eukaryota</taxon>
        <taxon>Metazoa</taxon>
        <taxon>Ecdysozoa</taxon>
        <taxon>Arthropoda</taxon>
        <taxon>Hexapoda</taxon>
        <taxon>Insecta</taxon>
        <taxon>Pterygota</taxon>
        <taxon>Neoptera</taxon>
        <taxon>Endopterygota</taxon>
        <taxon>Hymenoptera</taxon>
        <taxon>Apocrita</taxon>
        <taxon>Ichneumonoidea</taxon>
        <taxon>Braconidae</taxon>
        <taxon>Aphidiinae</taxon>
        <taxon>Aphidius</taxon>
    </lineage>
</organism>
<evidence type="ECO:0000259" key="3">
    <source>
        <dbReference type="PROSITE" id="PS51864"/>
    </source>
</evidence>
<feature type="domain" description="Peptidase M12A" evidence="3">
    <location>
        <begin position="68"/>
        <end position="275"/>
    </location>
</feature>
<evidence type="ECO:0000256" key="2">
    <source>
        <dbReference type="RuleBase" id="RU361183"/>
    </source>
</evidence>
<comment type="cofactor">
    <cofactor evidence="1 2">
        <name>Zn(2+)</name>
        <dbReference type="ChEBI" id="CHEBI:29105"/>
    </cofactor>
    <text evidence="1 2">Binds 1 zinc ion per subunit.</text>
</comment>
<dbReference type="InterPro" id="IPR024079">
    <property type="entry name" value="MetalloPept_cat_dom_sf"/>
</dbReference>
<sequence>MNVVDTFPRKKYNFNVPCEVKRTVLNPMAYSMVHLDWLMNSRQDPEVRPGLYQGDIAMTNEDYNYLRVGLRWDVFSNRMWKNRIVPYVISPLYRAPEYIKILKTLIYLKSMTCINFVPRDKFARDYIIFEPTHNPDGCWSYIGKIGGAQLVSLEPPDNIKQNCFNGQGFIIHEVLHALGIFHEQSRADRDNFVNIHYENIIPGELVNFRKESLENTTYSYEYDYHSIMHYGSFSFSIDRLRKPTITSKIPGITVGQRENMTKTDCLKVNKLYGCLDDPSEAKKWNAICSTLEI</sequence>
<dbReference type="InterPro" id="IPR006026">
    <property type="entry name" value="Peptidase_Metallo"/>
</dbReference>
<keyword evidence="1 2" id="KW-0862">Zinc</keyword>
<dbReference type="SUPFAM" id="SSF55486">
    <property type="entry name" value="Metalloproteases ('zincins'), catalytic domain"/>
    <property type="match status" value="1"/>
</dbReference>
<dbReference type="InterPro" id="IPR001506">
    <property type="entry name" value="Peptidase_M12A"/>
</dbReference>